<dbReference type="GO" id="GO:0003824">
    <property type="term" value="F:catalytic activity"/>
    <property type="evidence" value="ECO:0007669"/>
    <property type="project" value="UniProtKB-ARBA"/>
</dbReference>
<reference evidence="5 6" key="1">
    <citation type="submission" date="2017-02" db="EMBL/GenBank/DDBJ databases">
        <title>Arcobacter caeni sp. nov, a new Arcobacter species isolated from reclaimed water.</title>
        <authorList>
            <person name="Figueras M.J."/>
            <person name="Perez-Cataluna A."/>
            <person name="Salas-Masso N."/>
        </authorList>
    </citation>
    <scope>NUCLEOTIDE SEQUENCE [LARGE SCALE GENOMIC DNA]</scope>
    <source>
        <strain evidence="5 6">RW17-10</strain>
    </source>
</reference>
<comment type="caution">
    <text evidence="5">The sequence shown here is derived from an EMBL/GenBank/DDBJ whole genome shotgun (WGS) entry which is preliminary data.</text>
</comment>
<dbReference type="CDD" id="cd01949">
    <property type="entry name" value="GGDEF"/>
    <property type="match status" value="1"/>
</dbReference>
<dbReference type="PROSITE" id="PS50887">
    <property type="entry name" value="GGDEF"/>
    <property type="match status" value="1"/>
</dbReference>
<dbReference type="InterPro" id="IPR000700">
    <property type="entry name" value="PAS-assoc_C"/>
</dbReference>
<dbReference type="SUPFAM" id="SSF53850">
    <property type="entry name" value="Periplasmic binding protein-like II"/>
    <property type="match status" value="1"/>
</dbReference>
<evidence type="ECO:0000256" key="1">
    <source>
        <dbReference type="SAM" id="Phobius"/>
    </source>
</evidence>
<feature type="transmembrane region" description="Helical" evidence="1">
    <location>
        <begin position="277"/>
        <end position="296"/>
    </location>
</feature>
<dbReference type="PANTHER" id="PTHR46663">
    <property type="entry name" value="DIGUANYLATE CYCLASE DGCT-RELATED"/>
    <property type="match status" value="1"/>
</dbReference>
<dbReference type="SMART" id="SM00267">
    <property type="entry name" value="GGDEF"/>
    <property type="match status" value="1"/>
</dbReference>
<dbReference type="SMART" id="SM00091">
    <property type="entry name" value="PAS"/>
    <property type="match status" value="1"/>
</dbReference>
<dbReference type="SUPFAM" id="SSF55785">
    <property type="entry name" value="PYP-like sensor domain (PAS domain)"/>
    <property type="match status" value="1"/>
</dbReference>
<evidence type="ECO:0008006" key="7">
    <source>
        <dbReference type="Google" id="ProtNLM"/>
    </source>
</evidence>
<dbReference type="SMART" id="SM00062">
    <property type="entry name" value="PBPb"/>
    <property type="match status" value="1"/>
</dbReference>
<evidence type="ECO:0000259" key="2">
    <source>
        <dbReference type="PROSITE" id="PS50112"/>
    </source>
</evidence>
<evidence type="ECO:0000313" key="5">
    <source>
        <dbReference type="EMBL" id="PUE66481.1"/>
    </source>
</evidence>
<evidence type="ECO:0000313" key="6">
    <source>
        <dbReference type="Proteomes" id="UP000251135"/>
    </source>
</evidence>
<name>A0A363D585_9BACT</name>
<dbReference type="FunFam" id="3.30.70.270:FF:000001">
    <property type="entry name" value="Diguanylate cyclase domain protein"/>
    <property type="match status" value="1"/>
</dbReference>
<dbReference type="AlphaFoldDB" id="A0A363D585"/>
<protein>
    <recommendedName>
        <fullName evidence="7">Diguanylate cyclase</fullName>
    </recommendedName>
</protein>
<dbReference type="PANTHER" id="PTHR46663:SF3">
    <property type="entry name" value="SLL0267 PROTEIN"/>
    <property type="match status" value="1"/>
</dbReference>
<evidence type="ECO:0000259" key="4">
    <source>
        <dbReference type="PROSITE" id="PS50887"/>
    </source>
</evidence>
<dbReference type="PROSITE" id="PS50112">
    <property type="entry name" value="PAS"/>
    <property type="match status" value="1"/>
</dbReference>
<dbReference type="InterPro" id="IPR052163">
    <property type="entry name" value="DGC-Regulatory_Protein"/>
</dbReference>
<dbReference type="InterPro" id="IPR035965">
    <property type="entry name" value="PAS-like_dom_sf"/>
</dbReference>
<sequence length="629" mass="73442">MQYFKIKNYHLAIILVFLFSYVNIFAQEKTDFIPFVLTQNEKDWLSSHPIIKVGVDKDYAPYEWLENNEYKGVVIEYLRLIEKVIGIKFQIVTNKSWDEIINLAKDGKIDMITSITNTPERNKYLNFTQYYRSSPVIIIDNGKNSFIAGLKYLNNKKVSVEKSYFMEELLENNYPNIKLEVVNSTKEALELTNIGKVDAYVGDVGLADNIIKKYNFSNLRFSGQTEYFSNQGFAVTKNNVELLSILNKAVKSLPEDEIQKMFNYWLNVDRGIDVKTIIFYALGTLFILLVVIYWIYRLRSEITQRKIVENKLKESETLYRQLTEDINDVIWKINTNFIITYISPSDERFRGYKASEVIGKSVFELFTDESIFIIKKEIKERLESLEKGIRLSPFTIELQHKCKDGSIIWGEILSKQEMDIEGNIIGYHGVTREITKRKELQEKIEQLAYRDSLTKLPNRRSLNDKMSFIMSKSERSQKYCALVFIDLDNFKPLNDTYGHNVGDLLLIEVANRLKNSIRKLDVVARLGGDEFVIVFDEFDENKDISKENIFKVVEKIRIYLSQAYEFNIINEKKENIDIKHYCTASIGVCMFKGEQISSLNIFRCADSAMYEAKESGRNTIKFYELVEKF</sequence>
<dbReference type="Pfam" id="PF00497">
    <property type="entry name" value="SBP_bac_3"/>
    <property type="match status" value="1"/>
</dbReference>
<keyword evidence="1" id="KW-1133">Transmembrane helix</keyword>
<dbReference type="PROSITE" id="PS50113">
    <property type="entry name" value="PAC"/>
    <property type="match status" value="1"/>
</dbReference>
<evidence type="ECO:0000259" key="3">
    <source>
        <dbReference type="PROSITE" id="PS50113"/>
    </source>
</evidence>
<keyword evidence="1" id="KW-0472">Membrane</keyword>
<dbReference type="InterPro" id="IPR029787">
    <property type="entry name" value="Nucleotide_cyclase"/>
</dbReference>
<dbReference type="Pfam" id="PF13426">
    <property type="entry name" value="PAS_9"/>
    <property type="match status" value="1"/>
</dbReference>
<dbReference type="SMART" id="SM00086">
    <property type="entry name" value="PAC"/>
    <property type="match status" value="1"/>
</dbReference>
<dbReference type="EMBL" id="MUXE01000001">
    <property type="protein sequence ID" value="PUE66481.1"/>
    <property type="molecule type" value="Genomic_DNA"/>
</dbReference>
<dbReference type="InterPro" id="IPR001638">
    <property type="entry name" value="Solute-binding_3/MltF_N"/>
</dbReference>
<dbReference type="Gene3D" id="3.30.70.270">
    <property type="match status" value="1"/>
</dbReference>
<dbReference type="InterPro" id="IPR000014">
    <property type="entry name" value="PAS"/>
</dbReference>
<feature type="domain" description="GGDEF" evidence="4">
    <location>
        <begin position="478"/>
        <end position="625"/>
    </location>
</feature>
<dbReference type="Gene3D" id="3.30.450.20">
    <property type="entry name" value="PAS domain"/>
    <property type="match status" value="1"/>
</dbReference>
<dbReference type="SUPFAM" id="SSF55073">
    <property type="entry name" value="Nucleotide cyclase"/>
    <property type="match status" value="1"/>
</dbReference>
<dbReference type="NCBIfam" id="TIGR00254">
    <property type="entry name" value="GGDEF"/>
    <property type="match status" value="1"/>
</dbReference>
<dbReference type="InterPro" id="IPR043128">
    <property type="entry name" value="Rev_trsase/Diguanyl_cyclase"/>
</dbReference>
<gene>
    <name evidence="5" type="ORF">B0174_00050</name>
</gene>
<dbReference type="InterPro" id="IPR001610">
    <property type="entry name" value="PAC"/>
</dbReference>
<dbReference type="CDD" id="cd01007">
    <property type="entry name" value="PBP2_BvgS_HisK_like"/>
    <property type="match status" value="1"/>
</dbReference>
<proteinExistence type="predicted"/>
<accession>A0A363D585</accession>
<keyword evidence="1" id="KW-0812">Transmembrane</keyword>
<dbReference type="Proteomes" id="UP000251135">
    <property type="component" value="Unassembled WGS sequence"/>
</dbReference>
<dbReference type="InterPro" id="IPR000160">
    <property type="entry name" value="GGDEF_dom"/>
</dbReference>
<organism evidence="5 6">
    <name type="scientific">Arcobacter caeni</name>
    <dbReference type="NCBI Taxonomy" id="1912877"/>
    <lineage>
        <taxon>Bacteria</taxon>
        <taxon>Pseudomonadati</taxon>
        <taxon>Campylobacterota</taxon>
        <taxon>Epsilonproteobacteria</taxon>
        <taxon>Campylobacterales</taxon>
        <taxon>Arcobacteraceae</taxon>
        <taxon>Arcobacter</taxon>
    </lineage>
</organism>
<feature type="domain" description="PAC" evidence="3">
    <location>
        <begin position="394"/>
        <end position="446"/>
    </location>
</feature>
<dbReference type="CDD" id="cd00130">
    <property type="entry name" value="PAS"/>
    <property type="match status" value="1"/>
</dbReference>
<feature type="domain" description="PAS" evidence="2">
    <location>
        <begin position="315"/>
        <end position="385"/>
    </location>
</feature>
<dbReference type="NCBIfam" id="TIGR00229">
    <property type="entry name" value="sensory_box"/>
    <property type="match status" value="1"/>
</dbReference>
<keyword evidence="6" id="KW-1185">Reference proteome</keyword>
<dbReference type="Pfam" id="PF00990">
    <property type="entry name" value="GGDEF"/>
    <property type="match status" value="1"/>
</dbReference>
<dbReference type="Gene3D" id="3.40.190.10">
    <property type="entry name" value="Periplasmic binding protein-like II"/>
    <property type="match status" value="2"/>
</dbReference>